<gene>
    <name evidence="7" type="ORF">H7B90_30575</name>
</gene>
<keyword evidence="5 6" id="KW-0472">Membrane</keyword>
<keyword evidence="2" id="KW-1003">Cell membrane</keyword>
<evidence type="ECO:0000256" key="2">
    <source>
        <dbReference type="ARBA" id="ARBA00022475"/>
    </source>
</evidence>
<evidence type="ECO:0000256" key="5">
    <source>
        <dbReference type="ARBA" id="ARBA00023136"/>
    </source>
</evidence>
<evidence type="ECO:0000313" key="8">
    <source>
        <dbReference type="Proteomes" id="UP000553776"/>
    </source>
</evidence>
<comment type="subcellular location">
    <subcellularLocation>
        <location evidence="1">Cell membrane</location>
        <topology evidence="1">Multi-pass membrane protein</topology>
    </subcellularLocation>
</comment>
<evidence type="ECO:0000256" key="4">
    <source>
        <dbReference type="ARBA" id="ARBA00022989"/>
    </source>
</evidence>
<sequence>MNELLGKSIRIATFFLSACLLVWAFVPEWRIYSAGVMLGVAASVVNAIMLRRRVDLLGTVYRDNPNPPRRVSLGLAGRLATVLLASMLAYRKPEFFHLPSVLFACFFMPIVNLVLAYASSKRDT</sequence>
<evidence type="ECO:0000256" key="1">
    <source>
        <dbReference type="ARBA" id="ARBA00004651"/>
    </source>
</evidence>
<accession>A0A841U557</accession>
<protein>
    <submittedName>
        <fullName evidence="7">ATP synthase subunit I</fullName>
    </submittedName>
</protein>
<dbReference type="Pfam" id="PF03899">
    <property type="entry name" value="ATP-synt_I"/>
    <property type="match status" value="1"/>
</dbReference>
<keyword evidence="8" id="KW-1185">Reference proteome</keyword>
<evidence type="ECO:0000256" key="6">
    <source>
        <dbReference type="SAM" id="Phobius"/>
    </source>
</evidence>
<reference evidence="7 8" key="1">
    <citation type="submission" date="2020-08" db="EMBL/GenBank/DDBJ databases">
        <title>Cohnella phylogeny.</title>
        <authorList>
            <person name="Dunlap C."/>
        </authorList>
    </citation>
    <scope>NUCLEOTIDE SEQUENCE [LARGE SCALE GENOMIC DNA]</scope>
    <source>
        <strain evidence="7 8">DSM 25239</strain>
    </source>
</reference>
<name>A0A841U557_9BACL</name>
<evidence type="ECO:0000256" key="3">
    <source>
        <dbReference type="ARBA" id="ARBA00022692"/>
    </source>
</evidence>
<dbReference type="InterPro" id="IPR005598">
    <property type="entry name" value="ATP_synth_I"/>
</dbReference>
<dbReference type="GO" id="GO:0005886">
    <property type="term" value="C:plasma membrane"/>
    <property type="evidence" value="ECO:0007669"/>
    <property type="project" value="UniProtKB-SubCell"/>
</dbReference>
<evidence type="ECO:0000313" key="7">
    <source>
        <dbReference type="EMBL" id="MBB6695746.1"/>
    </source>
</evidence>
<feature type="transmembrane region" description="Helical" evidence="6">
    <location>
        <begin position="96"/>
        <end position="118"/>
    </location>
</feature>
<keyword evidence="4 6" id="KW-1133">Transmembrane helix</keyword>
<dbReference type="AlphaFoldDB" id="A0A841U557"/>
<dbReference type="RefSeq" id="WP_185139697.1">
    <property type="nucleotide sequence ID" value="NZ_JACJVR010000139.1"/>
</dbReference>
<dbReference type="Proteomes" id="UP000553776">
    <property type="component" value="Unassembled WGS sequence"/>
</dbReference>
<organism evidence="7 8">
    <name type="scientific">Cohnella xylanilytica</name>
    <dbReference type="NCBI Taxonomy" id="557555"/>
    <lineage>
        <taxon>Bacteria</taxon>
        <taxon>Bacillati</taxon>
        <taxon>Bacillota</taxon>
        <taxon>Bacilli</taxon>
        <taxon>Bacillales</taxon>
        <taxon>Paenibacillaceae</taxon>
        <taxon>Cohnella</taxon>
    </lineage>
</organism>
<dbReference type="EMBL" id="JACJVR010000139">
    <property type="protein sequence ID" value="MBB6695746.1"/>
    <property type="molecule type" value="Genomic_DNA"/>
</dbReference>
<feature type="transmembrane region" description="Helical" evidence="6">
    <location>
        <begin position="71"/>
        <end position="90"/>
    </location>
</feature>
<comment type="caution">
    <text evidence="7">The sequence shown here is derived from an EMBL/GenBank/DDBJ whole genome shotgun (WGS) entry which is preliminary data.</text>
</comment>
<feature type="transmembrane region" description="Helical" evidence="6">
    <location>
        <begin position="32"/>
        <end position="50"/>
    </location>
</feature>
<keyword evidence="3 6" id="KW-0812">Transmembrane</keyword>
<proteinExistence type="predicted"/>
<feature type="transmembrane region" description="Helical" evidence="6">
    <location>
        <begin position="9"/>
        <end position="26"/>
    </location>
</feature>